<feature type="domain" description="tRNA-splicing endonuclease subunit Sen54 N-terminal" evidence="3">
    <location>
        <begin position="70"/>
        <end position="111"/>
    </location>
</feature>
<keyword evidence="4" id="KW-1185">Reference proteome</keyword>
<dbReference type="InterPro" id="IPR024336">
    <property type="entry name" value="tRNA_splic_suSen54_N"/>
</dbReference>
<reference evidence="5 6" key="2">
    <citation type="submission" date="2023-11" db="UniProtKB">
        <authorList>
            <consortium name="WormBaseParasite"/>
        </authorList>
    </citation>
    <scope>IDENTIFICATION</scope>
</reference>
<organism evidence="4 6">
    <name type="scientific">Trichobilharzia regenti</name>
    <name type="common">Nasal bird schistosome</name>
    <dbReference type="NCBI Taxonomy" id="157069"/>
    <lineage>
        <taxon>Eukaryota</taxon>
        <taxon>Metazoa</taxon>
        <taxon>Spiralia</taxon>
        <taxon>Lophotrochozoa</taxon>
        <taxon>Platyhelminthes</taxon>
        <taxon>Trematoda</taxon>
        <taxon>Digenea</taxon>
        <taxon>Strigeidida</taxon>
        <taxon>Schistosomatoidea</taxon>
        <taxon>Schistosomatidae</taxon>
        <taxon>Trichobilharzia</taxon>
    </lineage>
</organism>
<evidence type="ECO:0000313" key="5">
    <source>
        <dbReference type="WBParaSite" id="TREG1_91150.1"/>
    </source>
</evidence>
<dbReference type="WBParaSite" id="TREG1_91150.2">
    <property type="protein sequence ID" value="TREG1_91150.2"/>
    <property type="gene ID" value="TREG1_91150"/>
</dbReference>
<dbReference type="WBParaSite" id="TREG1_91150.1">
    <property type="protein sequence ID" value="TREG1_91150.1"/>
    <property type="gene ID" value="TREG1_91150"/>
</dbReference>
<evidence type="ECO:0000256" key="1">
    <source>
        <dbReference type="ARBA" id="ARBA00005736"/>
    </source>
</evidence>
<comment type="similarity">
    <text evidence="1">Belongs to the SEN54 family.</text>
</comment>
<dbReference type="Pfam" id="PF12928">
    <property type="entry name" value="tRNA_int_end_N2"/>
    <property type="match status" value="1"/>
</dbReference>
<sequence>MDHFLVGKALSARSDSHCGTKLEKCKRKRLFEPVSLHELENAYTQYLSSLSQEFARAPARLSSGVIDGDFIRLSKICGKYFRIMGFSFNGSSYLYPEEALLLIESNKIQVYDGDLPLSVQQLYDQLLSGETYLHYLVYSRLSRLNFSLRRRVKCNALTVYRNLKDRLFKIPQSINILSTTEQLCDTVVSKTKQPEGFQSLVDRNEIHSIADLMTCLQKIVLSENADSNQSKRGLNLLYDVYGNNHAEKERIINFSKRSPAHPDYVLSVVSPQQVYPCVEADSLIKAGLMPDTSVIVAMVDGCDISFYMSSHFEIPNLNFVLTH</sequence>
<dbReference type="AlphaFoldDB" id="A0AA85KHU4"/>
<proteinExistence type="inferred from homology"/>
<dbReference type="PANTHER" id="PTHR21027:SF1">
    <property type="entry name" value="TRNA-SPLICING ENDONUCLEASE SUBUNIT SEN54"/>
    <property type="match status" value="1"/>
</dbReference>
<protein>
    <recommendedName>
        <fullName evidence="3">tRNA-splicing endonuclease subunit Sen54 N-terminal domain-containing protein</fullName>
    </recommendedName>
</protein>
<keyword evidence="2" id="KW-0819">tRNA processing</keyword>
<dbReference type="InterPro" id="IPR024337">
    <property type="entry name" value="tRNA_splic_suSen54"/>
</dbReference>
<dbReference type="PANTHER" id="PTHR21027">
    <property type="entry name" value="TRNA-SPLICING ENDONUCLEASE SUBUNIT SEN54"/>
    <property type="match status" value="1"/>
</dbReference>
<evidence type="ECO:0000256" key="2">
    <source>
        <dbReference type="ARBA" id="ARBA00022694"/>
    </source>
</evidence>
<name>A0AA85KHU4_TRIRE</name>
<dbReference type="Proteomes" id="UP000050795">
    <property type="component" value="Unassembled WGS sequence"/>
</dbReference>
<reference evidence="4" key="1">
    <citation type="submission" date="2022-06" db="EMBL/GenBank/DDBJ databases">
        <authorList>
            <person name="Berger JAMES D."/>
            <person name="Berger JAMES D."/>
        </authorList>
    </citation>
    <scope>NUCLEOTIDE SEQUENCE [LARGE SCALE GENOMIC DNA]</scope>
</reference>
<dbReference type="GO" id="GO:0000214">
    <property type="term" value="C:tRNA-intron endonuclease complex"/>
    <property type="evidence" value="ECO:0007669"/>
    <property type="project" value="TreeGrafter"/>
</dbReference>
<evidence type="ECO:0000313" key="4">
    <source>
        <dbReference type="Proteomes" id="UP000050795"/>
    </source>
</evidence>
<dbReference type="GO" id="GO:0000379">
    <property type="term" value="P:tRNA-type intron splice site recognition and cleavage"/>
    <property type="evidence" value="ECO:0007669"/>
    <property type="project" value="TreeGrafter"/>
</dbReference>
<accession>A0AA85KHU4</accession>
<evidence type="ECO:0000259" key="3">
    <source>
        <dbReference type="Pfam" id="PF12928"/>
    </source>
</evidence>
<evidence type="ECO:0000313" key="6">
    <source>
        <dbReference type="WBParaSite" id="TREG1_91150.2"/>
    </source>
</evidence>